<organism evidence="2 3">
    <name type="scientific">Nisaea acidiphila</name>
    <dbReference type="NCBI Taxonomy" id="1862145"/>
    <lineage>
        <taxon>Bacteria</taxon>
        <taxon>Pseudomonadati</taxon>
        <taxon>Pseudomonadota</taxon>
        <taxon>Alphaproteobacteria</taxon>
        <taxon>Rhodospirillales</taxon>
        <taxon>Thalassobaculaceae</taxon>
        <taxon>Nisaea</taxon>
    </lineage>
</organism>
<keyword evidence="1" id="KW-0472">Membrane</keyword>
<feature type="transmembrane region" description="Helical" evidence="1">
    <location>
        <begin position="207"/>
        <end position="226"/>
    </location>
</feature>
<feature type="transmembrane region" description="Helical" evidence="1">
    <location>
        <begin position="317"/>
        <end position="341"/>
    </location>
</feature>
<proteinExistence type="predicted"/>
<dbReference type="PANTHER" id="PTHR38457">
    <property type="entry name" value="REGULATOR ABRB-RELATED"/>
    <property type="match status" value="1"/>
</dbReference>
<keyword evidence="1" id="KW-1133">Transmembrane helix</keyword>
<protein>
    <submittedName>
        <fullName evidence="2">AbrB family transcriptional regulator</fullName>
    </submittedName>
</protein>
<dbReference type="PIRSF" id="PIRSF038991">
    <property type="entry name" value="Protein_AbrB"/>
    <property type="match status" value="1"/>
</dbReference>
<reference evidence="2" key="1">
    <citation type="submission" date="2022-08" db="EMBL/GenBank/DDBJ databases">
        <title>Nisaea acidiphila sp. nov., isolated from a marine algal debris and emended description of the genus Nisaea Urios et al. 2008.</title>
        <authorList>
            <person name="Kwon K."/>
        </authorList>
    </citation>
    <scope>NUCLEOTIDE SEQUENCE</scope>
    <source>
        <strain evidence="2">MEBiC11861</strain>
    </source>
</reference>
<feature type="transmembrane region" description="Helical" evidence="1">
    <location>
        <begin position="148"/>
        <end position="170"/>
    </location>
</feature>
<feature type="transmembrane region" description="Helical" evidence="1">
    <location>
        <begin position="86"/>
        <end position="105"/>
    </location>
</feature>
<dbReference type="NCBIfam" id="TIGR03082">
    <property type="entry name" value="Gneg_AbrB_dup"/>
    <property type="match status" value="2"/>
</dbReference>
<dbReference type="PANTHER" id="PTHR38457:SF1">
    <property type="entry name" value="REGULATOR ABRB-RELATED"/>
    <property type="match status" value="1"/>
</dbReference>
<keyword evidence="3" id="KW-1185">Reference proteome</keyword>
<sequence>MPAATLARHALSLAIAAAGGWLFALLHVPLPWLLGPMLAIAAISMSGYTLSMPKGARQVGQLLLGTGIGLNFTPEVAAFVAQHIVVMVICALTSIGFGLISALYLRKVAKVDIATAFFSSLPGGVVEMALQATRWGGEMAPVSLAQSLRILCVVTTIPTTLILIGATGHSPFEAAKLPFEPAGFPFLIAASILVGGLMAWRRITNAWILGPLIAAAFITVLKLDLSGMPRELLNLSQVLIGCFIGLRYRRELVLSLRGFLPHAVVSTIVLVGLNVAFGIGIAGITGLPASTMVLSVSPGGMAEMSITAAVLELGVPLIAAFHIVRIFLVIGLSGLIFRYVLSPWT</sequence>
<dbReference type="KEGG" id="naci:NUH88_09510"/>
<keyword evidence="1" id="KW-0812">Transmembrane</keyword>
<dbReference type="Proteomes" id="UP001060336">
    <property type="component" value="Chromosome"/>
</dbReference>
<dbReference type="InterPro" id="IPR017516">
    <property type="entry name" value="AbrB_dup"/>
</dbReference>
<dbReference type="InterPro" id="IPR007820">
    <property type="entry name" value="AbrB_fam"/>
</dbReference>
<dbReference type="RefSeq" id="WP_257771684.1">
    <property type="nucleotide sequence ID" value="NZ_CP102480.1"/>
</dbReference>
<evidence type="ECO:0000313" key="3">
    <source>
        <dbReference type="Proteomes" id="UP001060336"/>
    </source>
</evidence>
<gene>
    <name evidence="2" type="ORF">NUH88_09510</name>
</gene>
<name>A0A9J7B0B5_9PROT</name>
<feature type="transmembrane region" description="Helical" evidence="1">
    <location>
        <begin position="182"/>
        <end position="200"/>
    </location>
</feature>
<dbReference type="EMBL" id="CP102480">
    <property type="protein sequence ID" value="UUX51924.1"/>
    <property type="molecule type" value="Genomic_DNA"/>
</dbReference>
<dbReference type="GO" id="GO:0010468">
    <property type="term" value="P:regulation of gene expression"/>
    <property type="evidence" value="ECO:0007669"/>
    <property type="project" value="InterPro"/>
</dbReference>
<dbReference type="Pfam" id="PF05145">
    <property type="entry name" value="AbrB"/>
    <property type="match status" value="1"/>
</dbReference>
<evidence type="ECO:0000256" key="1">
    <source>
        <dbReference type="SAM" id="Phobius"/>
    </source>
</evidence>
<feature type="transmembrane region" description="Helical" evidence="1">
    <location>
        <begin position="260"/>
        <end position="284"/>
    </location>
</feature>
<evidence type="ECO:0000313" key="2">
    <source>
        <dbReference type="EMBL" id="UUX51924.1"/>
    </source>
</evidence>
<dbReference type="AlphaFoldDB" id="A0A9J7B0B5"/>
<dbReference type="GO" id="GO:0016020">
    <property type="term" value="C:membrane"/>
    <property type="evidence" value="ECO:0007669"/>
    <property type="project" value="InterPro"/>
</dbReference>
<feature type="transmembrane region" description="Helical" evidence="1">
    <location>
        <begin position="32"/>
        <end position="50"/>
    </location>
</feature>
<accession>A0A9J7B0B5</accession>